<sequence>MFAAGVMLSNHLCQRCKGGGSSASRFLLKCVRYNANFWLFPVSLIQSKVHFQSHNVVPPAYTLWFGYDASVLAECGWQKIGAYVNLASFYVVGVGKNRHRENKRTQSTTQEYNVETPKPEKKPRSLSKPTTRE</sequence>
<name>A0ACB0KR12_TRIPR</name>
<accession>A0ACB0KR12</accession>
<reference evidence="1" key="1">
    <citation type="submission" date="2023-10" db="EMBL/GenBank/DDBJ databases">
        <authorList>
            <person name="Rodriguez Cubillos JULIANA M."/>
            <person name="De Vega J."/>
        </authorList>
    </citation>
    <scope>NUCLEOTIDE SEQUENCE</scope>
</reference>
<protein>
    <submittedName>
        <fullName evidence="1">Uncharacterized protein</fullName>
    </submittedName>
</protein>
<keyword evidence="2" id="KW-1185">Reference proteome</keyword>
<evidence type="ECO:0000313" key="2">
    <source>
        <dbReference type="Proteomes" id="UP001177021"/>
    </source>
</evidence>
<comment type="caution">
    <text evidence="1">The sequence shown here is derived from an EMBL/GenBank/DDBJ whole genome shotgun (WGS) entry which is preliminary data.</text>
</comment>
<evidence type="ECO:0000313" key="1">
    <source>
        <dbReference type="EMBL" id="CAJ2658555.1"/>
    </source>
</evidence>
<organism evidence="1 2">
    <name type="scientific">Trifolium pratense</name>
    <name type="common">Red clover</name>
    <dbReference type="NCBI Taxonomy" id="57577"/>
    <lineage>
        <taxon>Eukaryota</taxon>
        <taxon>Viridiplantae</taxon>
        <taxon>Streptophyta</taxon>
        <taxon>Embryophyta</taxon>
        <taxon>Tracheophyta</taxon>
        <taxon>Spermatophyta</taxon>
        <taxon>Magnoliopsida</taxon>
        <taxon>eudicotyledons</taxon>
        <taxon>Gunneridae</taxon>
        <taxon>Pentapetalae</taxon>
        <taxon>rosids</taxon>
        <taxon>fabids</taxon>
        <taxon>Fabales</taxon>
        <taxon>Fabaceae</taxon>
        <taxon>Papilionoideae</taxon>
        <taxon>50 kb inversion clade</taxon>
        <taxon>NPAAA clade</taxon>
        <taxon>Hologalegina</taxon>
        <taxon>IRL clade</taxon>
        <taxon>Trifolieae</taxon>
        <taxon>Trifolium</taxon>
    </lineage>
</organism>
<proteinExistence type="predicted"/>
<gene>
    <name evidence="1" type="ORF">MILVUS5_LOCUS24912</name>
</gene>
<dbReference type="Proteomes" id="UP001177021">
    <property type="component" value="Unassembled WGS sequence"/>
</dbReference>
<dbReference type="EMBL" id="CASHSV030000311">
    <property type="protein sequence ID" value="CAJ2658555.1"/>
    <property type="molecule type" value="Genomic_DNA"/>
</dbReference>